<accession>A0ABQ2NAL2</accession>
<reference evidence="3" key="1">
    <citation type="journal article" date="2019" name="Int. J. Syst. Evol. Microbiol.">
        <title>The Global Catalogue of Microorganisms (GCM) 10K type strain sequencing project: providing services to taxonomists for standard genome sequencing and annotation.</title>
        <authorList>
            <consortium name="The Broad Institute Genomics Platform"/>
            <consortium name="The Broad Institute Genome Sequencing Center for Infectious Disease"/>
            <person name="Wu L."/>
            <person name="Ma J."/>
        </authorList>
    </citation>
    <scope>NUCLEOTIDE SEQUENCE [LARGE SCALE GENOMIC DNA]</scope>
    <source>
        <strain evidence="3">CGMCC 4.7371</strain>
    </source>
</reference>
<evidence type="ECO:0000259" key="1">
    <source>
        <dbReference type="Pfam" id="PF01370"/>
    </source>
</evidence>
<evidence type="ECO:0000313" key="3">
    <source>
        <dbReference type="Proteomes" id="UP000655410"/>
    </source>
</evidence>
<dbReference type="EMBL" id="BMNI01000003">
    <property type="protein sequence ID" value="GGO88797.1"/>
    <property type="molecule type" value="Genomic_DNA"/>
</dbReference>
<dbReference type="SUPFAM" id="SSF51735">
    <property type="entry name" value="NAD(P)-binding Rossmann-fold domains"/>
    <property type="match status" value="1"/>
</dbReference>
<dbReference type="InterPro" id="IPR051207">
    <property type="entry name" value="ComplexI_NDUFA9_subunit"/>
</dbReference>
<keyword evidence="3" id="KW-1185">Reference proteome</keyword>
<dbReference type="InterPro" id="IPR001509">
    <property type="entry name" value="Epimerase_deHydtase"/>
</dbReference>
<proteinExistence type="predicted"/>
<evidence type="ECO:0000313" key="2">
    <source>
        <dbReference type="EMBL" id="GGO88797.1"/>
    </source>
</evidence>
<sequence length="259" mass="27221">MSNRKRIAVAGGTGLVGAKVVARLEAAGHDAVALTRRTGIDLTTGDGLEEALRGVDAVVDCTSLESRKPAETTAFFRAVATNLQRAGAAAGVRRIVTLSIVGIDGLGGGAFGHYDGKRAQEAATEAGEVPTAILRATQFHGFAGQLIDWMAVGGVLPCPKQPVQTVEVDAVADELVALALEEPTEQHARKDVAGPDKRMLADLARAIAKARGQRLLVVRVWLPGATAKKVRKGVLQASPRAEIIGGTFEEWLARERPAR</sequence>
<dbReference type="RefSeq" id="WP_188783541.1">
    <property type="nucleotide sequence ID" value="NZ_BMNI01000003.1"/>
</dbReference>
<dbReference type="PANTHER" id="PTHR12126:SF11">
    <property type="entry name" value="NADH DEHYDROGENASE [UBIQUINONE] 1 ALPHA SUBCOMPLEX SUBUNIT 9, MITOCHONDRIAL"/>
    <property type="match status" value="1"/>
</dbReference>
<dbReference type="InterPro" id="IPR036291">
    <property type="entry name" value="NAD(P)-bd_dom_sf"/>
</dbReference>
<name>A0ABQ2NAL2_9ACTN</name>
<comment type="caution">
    <text evidence="2">The sequence shown here is derived from an EMBL/GenBank/DDBJ whole genome shotgun (WGS) entry which is preliminary data.</text>
</comment>
<dbReference type="Proteomes" id="UP000655410">
    <property type="component" value="Unassembled WGS sequence"/>
</dbReference>
<dbReference type="PANTHER" id="PTHR12126">
    <property type="entry name" value="NADH-UBIQUINONE OXIDOREDUCTASE 39 KDA SUBUNIT-RELATED"/>
    <property type="match status" value="1"/>
</dbReference>
<organism evidence="2 3">
    <name type="scientific">Nocardioides phosphati</name>
    <dbReference type="NCBI Taxonomy" id="1867775"/>
    <lineage>
        <taxon>Bacteria</taxon>
        <taxon>Bacillati</taxon>
        <taxon>Actinomycetota</taxon>
        <taxon>Actinomycetes</taxon>
        <taxon>Propionibacteriales</taxon>
        <taxon>Nocardioidaceae</taxon>
        <taxon>Nocardioides</taxon>
    </lineage>
</organism>
<dbReference type="Gene3D" id="3.40.50.720">
    <property type="entry name" value="NAD(P)-binding Rossmann-like Domain"/>
    <property type="match status" value="1"/>
</dbReference>
<feature type="domain" description="NAD-dependent epimerase/dehydratase" evidence="1">
    <location>
        <begin position="7"/>
        <end position="99"/>
    </location>
</feature>
<gene>
    <name evidence="2" type="ORF">GCM10011584_16660</name>
</gene>
<dbReference type="Pfam" id="PF01370">
    <property type="entry name" value="Epimerase"/>
    <property type="match status" value="1"/>
</dbReference>
<protein>
    <submittedName>
        <fullName evidence="2">3-beta hydroxysteroid dehydrogenase</fullName>
    </submittedName>
</protein>